<organism evidence="2 3">
    <name type="scientific">Longimycelium tulufanense</name>
    <dbReference type="NCBI Taxonomy" id="907463"/>
    <lineage>
        <taxon>Bacteria</taxon>
        <taxon>Bacillati</taxon>
        <taxon>Actinomycetota</taxon>
        <taxon>Actinomycetes</taxon>
        <taxon>Pseudonocardiales</taxon>
        <taxon>Pseudonocardiaceae</taxon>
        <taxon>Longimycelium</taxon>
    </lineage>
</organism>
<dbReference type="SUPFAM" id="SSF50494">
    <property type="entry name" value="Trypsin-like serine proteases"/>
    <property type="match status" value="1"/>
</dbReference>
<evidence type="ECO:0000313" key="3">
    <source>
        <dbReference type="Proteomes" id="UP000637578"/>
    </source>
</evidence>
<sequence>MGGTSGGWRAAASLAAVAAFLLGAPAAGAAGDPTDDATRYWTTERMAGAVPEPAPPHTEHVSDPPVDASVEPTEVARLTAVARPYTDPDKRVHGKVFYTKNGRNSWCSAAVATAPNKSLVWTAAHCVAGAGNVTFVPAYNSAGKGDAPYGRWSARRVATSGNDHAVVVVNRLNGRFLQDVVGASGIRFNGPVDGRTTIWGYPGQRGWTGRDLTYCHQPVRVNGGSATTSCATQPGSSGGGYVTGASSPTGLGQLWANHTAGDGVSYARGSVFGATAKRLYDANARS</sequence>
<evidence type="ECO:0000256" key="1">
    <source>
        <dbReference type="SAM" id="SignalP"/>
    </source>
</evidence>
<protein>
    <recommendedName>
        <fullName evidence="4">Serine protease</fullName>
    </recommendedName>
</protein>
<keyword evidence="1" id="KW-0732">Signal</keyword>
<accession>A0A8J3C9F7</accession>
<keyword evidence="3" id="KW-1185">Reference proteome</keyword>
<reference evidence="2" key="1">
    <citation type="journal article" date="2014" name="Int. J. Syst. Evol. Microbiol.">
        <title>Complete genome sequence of Corynebacterium casei LMG S-19264T (=DSM 44701T), isolated from a smear-ripened cheese.</title>
        <authorList>
            <consortium name="US DOE Joint Genome Institute (JGI-PGF)"/>
            <person name="Walter F."/>
            <person name="Albersmeier A."/>
            <person name="Kalinowski J."/>
            <person name="Ruckert C."/>
        </authorList>
    </citation>
    <scope>NUCLEOTIDE SEQUENCE</scope>
    <source>
        <strain evidence="2">CGMCC 4.5737</strain>
    </source>
</reference>
<feature type="signal peptide" evidence="1">
    <location>
        <begin position="1"/>
        <end position="29"/>
    </location>
</feature>
<name>A0A8J3C9F7_9PSEU</name>
<dbReference type="RefSeq" id="WP_189058774.1">
    <property type="nucleotide sequence ID" value="NZ_BMMK01000015.1"/>
</dbReference>
<dbReference type="Proteomes" id="UP000637578">
    <property type="component" value="Unassembled WGS sequence"/>
</dbReference>
<dbReference type="EMBL" id="BMMK01000015">
    <property type="protein sequence ID" value="GGM60030.1"/>
    <property type="molecule type" value="Genomic_DNA"/>
</dbReference>
<comment type="caution">
    <text evidence="2">The sequence shown here is derived from an EMBL/GenBank/DDBJ whole genome shotgun (WGS) entry which is preliminary data.</text>
</comment>
<proteinExistence type="predicted"/>
<dbReference type="AlphaFoldDB" id="A0A8J3C9F7"/>
<reference evidence="2" key="2">
    <citation type="submission" date="2020-09" db="EMBL/GenBank/DDBJ databases">
        <authorList>
            <person name="Sun Q."/>
            <person name="Zhou Y."/>
        </authorList>
    </citation>
    <scope>NUCLEOTIDE SEQUENCE</scope>
    <source>
        <strain evidence="2">CGMCC 4.5737</strain>
    </source>
</reference>
<gene>
    <name evidence="2" type="ORF">GCM10012275_33950</name>
</gene>
<dbReference type="Gene3D" id="2.40.10.10">
    <property type="entry name" value="Trypsin-like serine proteases"/>
    <property type="match status" value="2"/>
</dbReference>
<evidence type="ECO:0008006" key="4">
    <source>
        <dbReference type="Google" id="ProtNLM"/>
    </source>
</evidence>
<evidence type="ECO:0000313" key="2">
    <source>
        <dbReference type="EMBL" id="GGM60030.1"/>
    </source>
</evidence>
<dbReference type="InterPro" id="IPR009003">
    <property type="entry name" value="Peptidase_S1_PA"/>
</dbReference>
<dbReference type="InterPro" id="IPR043504">
    <property type="entry name" value="Peptidase_S1_PA_chymotrypsin"/>
</dbReference>
<feature type="chain" id="PRO_5035268291" description="Serine protease" evidence="1">
    <location>
        <begin position="30"/>
        <end position="286"/>
    </location>
</feature>